<organism evidence="2 3">
    <name type="scientific">Drosophila rubida</name>
    <dbReference type="NCBI Taxonomy" id="30044"/>
    <lineage>
        <taxon>Eukaryota</taxon>
        <taxon>Metazoa</taxon>
        <taxon>Ecdysozoa</taxon>
        <taxon>Arthropoda</taxon>
        <taxon>Hexapoda</taxon>
        <taxon>Insecta</taxon>
        <taxon>Pterygota</taxon>
        <taxon>Neoptera</taxon>
        <taxon>Endopterygota</taxon>
        <taxon>Diptera</taxon>
        <taxon>Brachycera</taxon>
        <taxon>Muscomorpha</taxon>
        <taxon>Ephydroidea</taxon>
        <taxon>Drosophilidae</taxon>
        <taxon>Drosophila</taxon>
    </lineage>
</organism>
<name>A0AAD4JY32_9MUSC</name>
<comment type="caution">
    <text evidence="2">The sequence shown here is derived from an EMBL/GenBank/DDBJ whole genome shotgun (WGS) entry which is preliminary data.</text>
</comment>
<dbReference type="Pfam" id="PF15883">
    <property type="entry name" value="DUF4736"/>
    <property type="match status" value="2"/>
</dbReference>
<feature type="transmembrane region" description="Helical" evidence="1">
    <location>
        <begin position="67"/>
        <end position="92"/>
    </location>
</feature>
<dbReference type="EMBL" id="JAJJHW010002774">
    <property type="protein sequence ID" value="KAH8366103.1"/>
    <property type="molecule type" value="Genomic_DNA"/>
</dbReference>
<feature type="transmembrane region" description="Helical" evidence="1">
    <location>
        <begin position="21"/>
        <end position="38"/>
    </location>
</feature>
<protein>
    <submittedName>
        <fullName evidence="2">Uncharacterized protein</fullName>
    </submittedName>
</protein>
<evidence type="ECO:0000256" key="1">
    <source>
        <dbReference type="SAM" id="Phobius"/>
    </source>
</evidence>
<sequence length="236" mass="26530">MNLLRCLRRMLTEFFYQHYPFISICCAFVSVLTAYLQYEWKVHNYDLMSWKQLSEACFATTTTDIDFFQLCVLLTILCINVIFVALIVAAYVHPLGGGGGGGVGVGVGGVVGSVVGIGGQRDAELTLLEIKDRFSRFILLRLIARLDRIQGKMSAKRKTLNLHQFARAHHSMVKAVAVFRKDARKLLLPNESEIMQPIEDIYGVAEDEERALRRDGYYKLAIDITDATVKSLFSAQ</sequence>
<keyword evidence="1" id="KW-1133">Transmembrane helix</keyword>
<keyword evidence="3" id="KW-1185">Reference proteome</keyword>
<accession>A0AAD4JY32</accession>
<dbReference type="AlphaFoldDB" id="A0AAD4JY32"/>
<dbReference type="Proteomes" id="UP001200034">
    <property type="component" value="Unassembled WGS sequence"/>
</dbReference>
<evidence type="ECO:0000313" key="2">
    <source>
        <dbReference type="EMBL" id="KAH8366103.1"/>
    </source>
</evidence>
<gene>
    <name evidence="2" type="ORF">KR093_009028</name>
</gene>
<keyword evidence="1" id="KW-0472">Membrane</keyword>
<keyword evidence="1" id="KW-0812">Transmembrane</keyword>
<proteinExistence type="predicted"/>
<dbReference type="InterPro" id="IPR031754">
    <property type="entry name" value="DUF4736"/>
</dbReference>
<evidence type="ECO:0000313" key="3">
    <source>
        <dbReference type="Proteomes" id="UP001200034"/>
    </source>
</evidence>
<reference evidence="2" key="1">
    <citation type="journal article" date="2021" name="Mol. Ecol. Resour.">
        <title>Phylogenomic analyses of the genus Drosophila reveals genomic signals of climate adaptation.</title>
        <authorList>
            <person name="Li F."/>
            <person name="Rane R.V."/>
            <person name="Luria V."/>
            <person name="Xiong Z."/>
            <person name="Chen J."/>
            <person name="Li Z."/>
            <person name="Catullo R.A."/>
            <person name="Griffin P.C."/>
            <person name="Schiffer M."/>
            <person name="Pearce S."/>
            <person name="Lee S.F."/>
            <person name="McElroy K."/>
            <person name="Stocker A."/>
            <person name="Shirriffs J."/>
            <person name="Cockerell F."/>
            <person name="Coppin C."/>
            <person name="Sgro C.M."/>
            <person name="Karger A."/>
            <person name="Cain J.W."/>
            <person name="Weber J.A."/>
            <person name="Santpere G."/>
            <person name="Kirschner M.W."/>
            <person name="Hoffmann A.A."/>
            <person name="Oakeshott J.G."/>
            <person name="Zhang G."/>
        </authorList>
    </citation>
    <scope>NUCLEOTIDE SEQUENCE</scope>
    <source>
        <strain evidence="2">BGI-SZ-2011g</strain>
    </source>
</reference>